<proteinExistence type="inferred from homology"/>
<accession>E0VB92</accession>
<comment type="subunit">
    <text evidence="5">Complex I is composed of 45 different subunits. This a component of the hydrophobic protein fraction. Interacts with BLOC1S1. Interacts with SLC2A4. Interacts with CLOCK. Interacts with RAB5IF.</text>
</comment>
<dbReference type="EnsemblMetazoa" id="PHUM055340-RA">
    <property type="protein sequence ID" value="PHUM055340-PA"/>
    <property type="gene ID" value="PHUM055340"/>
</dbReference>
<comment type="similarity">
    <text evidence="1">Belongs to the complex I NDUFA9 subunit family.</text>
</comment>
<keyword evidence="7" id="KW-0560">Oxidoreductase</keyword>
<dbReference type="PANTHER" id="PTHR12126:SF11">
    <property type="entry name" value="NADH DEHYDROGENASE [UBIQUINONE] 1 ALPHA SUBCOMPLEX SUBUNIT 9, MITOCHONDRIAL"/>
    <property type="match status" value="1"/>
</dbReference>
<dbReference type="RefSeq" id="XP_002423386.1">
    <property type="nucleotide sequence ID" value="XM_002423341.1"/>
</dbReference>
<evidence type="ECO:0000256" key="2">
    <source>
        <dbReference type="ARBA" id="ARBA00040720"/>
    </source>
</evidence>
<sequence length="400" mass="45336">MLLFSRSSFLSEVFTTSTRFYSKEIKTLKNVDITSLKRGTGGRSSFNGNVVTIFGATGFLGRYICNQLGKRGAQIIIPYRCDPDDQSLKNLKLMGDLGQILFQPFDLKDPVSIRKAVKYSNVVINLIGRIYETKNFSYHQVHVMGAAEIAKACREHNVERLIHFSTLNVNKDPNQYVFKKINFNPSKLQGEIAVMEEFPDATIFRPSCVYGKEDDFLRPLFTLRRQTFQRIPLYAKGKKTIKCPVFAPDISRAVVLAIDNYDMRGKIIQAVGPERYYLHDLVTYCGQILQLNGNGPVVSELRYNLPFFSKLKFNEIMQSLYPDPPAGLCMERFELESETDEVDKKLPTIADLGVSLSNFEDKAPSLLLDNYAGRKKIDQLVNNMASVDSLGPKALAKFDW</sequence>
<evidence type="ECO:0000256" key="5">
    <source>
        <dbReference type="ARBA" id="ARBA00046455"/>
    </source>
</evidence>
<evidence type="ECO:0000313" key="7">
    <source>
        <dbReference type="EMBL" id="EEB10648.1"/>
    </source>
</evidence>
<feature type="domain" description="NAD-dependent epimerase/dehydratase" evidence="6">
    <location>
        <begin position="51"/>
        <end position="262"/>
    </location>
</feature>
<dbReference type="EMBL" id="DS235023">
    <property type="protein sequence ID" value="EEB10648.1"/>
    <property type="molecule type" value="Genomic_DNA"/>
</dbReference>
<dbReference type="Gene3D" id="3.40.50.720">
    <property type="entry name" value="NAD(P)-binding Rossmann-like Domain"/>
    <property type="match status" value="1"/>
</dbReference>
<keyword evidence="9" id="KW-1185">Reference proteome</keyword>
<dbReference type="InParanoid" id="E0VB92"/>
<protein>
    <recommendedName>
        <fullName evidence="2">NADH dehydrogenase [ubiquinone] 1 alpha subcomplex subunit 9, mitochondrial</fullName>
    </recommendedName>
    <alternativeName>
        <fullName evidence="4">Complex I-39kD</fullName>
    </alternativeName>
    <alternativeName>
        <fullName evidence="3">NADH-ubiquinone oxidoreductase 39 kDa subunit</fullName>
    </alternativeName>
</protein>
<evidence type="ECO:0000256" key="1">
    <source>
        <dbReference type="ARBA" id="ARBA00038501"/>
    </source>
</evidence>
<dbReference type="InterPro" id="IPR036291">
    <property type="entry name" value="NAD(P)-bd_dom_sf"/>
</dbReference>
<dbReference type="OrthoDB" id="275457at2759"/>
<dbReference type="AlphaFoldDB" id="E0VB92"/>
<dbReference type="STRING" id="121224.E0VB92"/>
<dbReference type="FunCoup" id="E0VB92">
    <property type="interactions" value="1545"/>
</dbReference>
<evidence type="ECO:0000256" key="3">
    <source>
        <dbReference type="ARBA" id="ARBA00042000"/>
    </source>
</evidence>
<dbReference type="CDD" id="cd05271">
    <property type="entry name" value="NDUFA9_like_SDR_a"/>
    <property type="match status" value="1"/>
</dbReference>
<evidence type="ECO:0000256" key="4">
    <source>
        <dbReference type="ARBA" id="ARBA00043145"/>
    </source>
</evidence>
<name>E0VB92_PEDHC</name>
<keyword evidence="7" id="KW-0830">Ubiquinone</keyword>
<dbReference type="OMA" id="VHDSYLP"/>
<dbReference type="Pfam" id="PF01370">
    <property type="entry name" value="Epimerase"/>
    <property type="match status" value="1"/>
</dbReference>
<organism>
    <name type="scientific">Pediculus humanus subsp. corporis</name>
    <name type="common">Body louse</name>
    <dbReference type="NCBI Taxonomy" id="121224"/>
    <lineage>
        <taxon>Eukaryota</taxon>
        <taxon>Metazoa</taxon>
        <taxon>Ecdysozoa</taxon>
        <taxon>Arthropoda</taxon>
        <taxon>Hexapoda</taxon>
        <taxon>Insecta</taxon>
        <taxon>Pterygota</taxon>
        <taxon>Neoptera</taxon>
        <taxon>Paraneoptera</taxon>
        <taxon>Psocodea</taxon>
        <taxon>Troctomorpha</taxon>
        <taxon>Phthiraptera</taxon>
        <taxon>Anoplura</taxon>
        <taxon>Pediculidae</taxon>
        <taxon>Pediculus</taxon>
    </lineage>
</organism>
<dbReference type="HOGENOM" id="CLU_007383_6_4_1"/>
<dbReference type="GO" id="GO:0044877">
    <property type="term" value="F:protein-containing complex binding"/>
    <property type="evidence" value="ECO:0007669"/>
    <property type="project" value="TreeGrafter"/>
</dbReference>
<dbReference type="GeneID" id="8239037"/>
<evidence type="ECO:0000313" key="9">
    <source>
        <dbReference type="Proteomes" id="UP000009046"/>
    </source>
</evidence>
<dbReference type="PANTHER" id="PTHR12126">
    <property type="entry name" value="NADH-UBIQUINONE OXIDOREDUCTASE 39 KDA SUBUNIT-RELATED"/>
    <property type="match status" value="1"/>
</dbReference>
<dbReference type="VEuPathDB" id="VectorBase:PHUM055340"/>
<gene>
    <name evidence="8" type="primary">8239037</name>
    <name evidence="7" type="ORF">Phum_PHUM055340</name>
</gene>
<reference evidence="8" key="3">
    <citation type="submission" date="2021-02" db="UniProtKB">
        <authorList>
            <consortium name="EnsemblMetazoa"/>
        </authorList>
    </citation>
    <scope>IDENTIFICATION</scope>
    <source>
        <strain evidence="8">USDA</strain>
    </source>
</reference>
<dbReference type="InterPro" id="IPR051207">
    <property type="entry name" value="ComplexI_NDUFA9_subunit"/>
</dbReference>
<evidence type="ECO:0000259" key="6">
    <source>
        <dbReference type="Pfam" id="PF01370"/>
    </source>
</evidence>
<reference evidence="7" key="2">
    <citation type="submission" date="2007-04" db="EMBL/GenBank/DDBJ databases">
        <title>The genome of the human body louse.</title>
        <authorList>
            <consortium name="The Human Body Louse Genome Consortium"/>
            <person name="Kirkness E."/>
            <person name="Walenz B."/>
            <person name="Hass B."/>
            <person name="Bruggner R."/>
            <person name="Strausberg R."/>
        </authorList>
    </citation>
    <scope>NUCLEOTIDE SEQUENCE</scope>
    <source>
        <strain evidence="7">USDA</strain>
    </source>
</reference>
<dbReference type="InterPro" id="IPR001509">
    <property type="entry name" value="Epimerase_deHydtase"/>
</dbReference>
<dbReference type="Proteomes" id="UP000009046">
    <property type="component" value="Unassembled WGS sequence"/>
</dbReference>
<dbReference type="CTD" id="8239037"/>
<dbReference type="GO" id="GO:0005739">
    <property type="term" value="C:mitochondrion"/>
    <property type="evidence" value="ECO:0007669"/>
    <property type="project" value="TreeGrafter"/>
</dbReference>
<dbReference type="SUPFAM" id="SSF51735">
    <property type="entry name" value="NAD(P)-binding Rossmann-fold domains"/>
    <property type="match status" value="1"/>
</dbReference>
<dbReference type="GO" id="GO:0016491">
    <property type="term" value="F:oxidoreductase activity"/>
    <property type="evidence" value="ECO:0007669"/>
    <property type="project" value="UniProtKB-KW"/>
</dbReference>
<dbReference type="EMBL" id="AAZO01000652">
    <property type="status" value="NOT_ANNOTATED_CDS"/>
    <property type="molecule type" value="Genomic_DNA"/>
</dbReference>
<dbReference type="KEGG" id="phu:Phum_PHUM055340"/>
<evidence type="ECO:0000313" key="8">
    <source>
        <dbReference type="EnsemblMetazoa" id="PHUM055340-PA"/>
    </source>
</evidence>
<reference evidence="7" key="1">
    <citation type="submission" date="2007-04" db="EMBL/GenBank/DDBJ databases">
        <title>Annotation of Pediculus humanus corporis strain USDA.</title>
        <authorList>
            <person name="Kirkness E."/>
            <person name="Hannick L."/>
            <person name="Hass B."/>
            <person name="Bruggner R."/>
            <person name="Lawson D."/>
            <person name="Bidwell S."/>
            <person name="Joardar V."/>
            <person name="Caler E."/>
            <person name="Walenz B."/>
            <person name="Inman J."/>
            <person name="Schobel S."/>
            <person name="Galinsky K."/>
            <person name="Amedeo P."/>
            <person name="Strausberg R."/>
        </authorList>
    </citation>
    <scope>NUCLEOTIDE SEQUENCE</scope>
    <source>
        <strain evidence="7">USDA</strain>
    </source>
</reference>
<dbReference type="eggNOG" id="KOG2865">
    <property type="taxonomic scope" value="Eukaryota"/>
</dbReference>